<keyword evidence="2" id="KW-1185">Reference proteome</keyword>
<organism evidence="1 2">
    <name type="scientific">Phormidium pseudopriestleyi FRX01</name>
    <dbReference type="NCBI Taxonomy" id="1759528"/>
    <lineage>
        <taxon>Bacteria</taxon>
        <taxon>Bacillati</taxon>
        <taxon>Cyanobacteriota</taxon>
        <taxon>Cyanophyceae</taxon>
        <taxon>Oscillatoriophycideae</taxon>
        <taxon>Oscillatoriales</taxon>
        <taxon>Oscillatoriaceae</taxon>
        <taxon>Phormidium</taxon>
    </lineage>
</organism>
<dbReference type="RefSeq" id="WP_207086326.1">
    <property type="nucleotide sequence ID" value="NZ_JAFLQW010000034.1"/>
</dbReference>
<evidence type="ECO:0000313" key="1">
    <source>
        <dbReference type="EMBL" id="MBO0347750.1"/>
    </source>
</evidence>
<dbReference type="Proteomes" id="UP000664844">
    <property type="component" value="Unassembled WGS sequence"/>
</dbReference>
<accession>A0ABS3FKY9</accession>
<dbReference type="EMBL" id="JAFLQW010000034">
    <property type="protein sequence ID" value="MBO0347750.1"/>
    <property type="molecule type" value="Genomic_DNA"/>
</dbReference>
<comment type="caution">
    <text evidence="1">The sequence shown here is derived from an EMBL/GenBank/DDBJ whole genome shotgun (WGS) entry which is preliminary data.</text>
</comment>
<name>A0ABS3FKY9_9CYAN</name>
<proteinExistence type="predicted"/>
<gene>
    <name evidence="1" type="ORF">J0895_01215</name>
</gene>
<evidence type="ECO:0000313" key="2">
    <source>
        <dbReference type="Proteomes" id="UP000664844"/>
    </source>
</evidence>
<protein>
    <submittedName>
        <fullName evidence="1">Uncharacterized protein</fullName>
    </submittedName>
</protein>
<sequence>MSRVTMGLASDFHRLEASVMKIKLFRFVANGLLVFVNVSRDFYLARMILLGDRVVSPQGNHHAPTEGV</sequence>
<reference evidence="1 2" key="1">
    <citation type="submission" date="2021-03" db="EMBL/GenBank/DDBJ databases">
        <title>Metabolic Capacity of the Antarctic Cyanobacterium Phormidium pseudopriestleyi that Sustains Oxygenic Photosynthesis in the Presence of Hydrogen Sulfide.</title>
        <authorList>
            <person name="Lumian J.E."/>
            <person name="Jungblut A.D."/>
            <person name="Dillon M.L."/>
            <person name="Hawes I."/>
            <person name="Doran P.T."/>
            <person name="Mackey T.J."/>
            <person name="Dick G.J."/>
            <person name="Grettenberger C.L."/>
            <person name="Sumner D.Y."/>
        </authorList>
    </citation>
    <scope>NUCLEOTIDE SEQUENCE [LARGE SCALE GENOMIC DNA]</scope>
    <source>
        <strain evidence="1 2">FRX01</strain>
    </source>
</reference>